<reference evidence="3 4" key="1">
    <citation type="submission" date="2016-10" db="EMBL/GenBank/DDBJ databases">
        <authorList>
            <person name="de Groot N.N."/>
        </authorList>
    </citation>
    <scope>NUCLEOTIDE SEQUENCE [LARGE SCALE GENOMIC DNA]</scope>
    <source>
        <strain evidence="3 4">CBS 141442</strain>
    </source>
</reference>
<keyword evidence="4" id="KW-1185">Reference proteome</keyword>
<evidence type="ECO:0000313" key="4">
    <source>
        <dbReference type="Proteomes" id="UP000182334"/>
    </source>
</evidence>
<proteinExistence type="inferred from homology"/>
<dbReference type="Pfam" id="PF00173">
    <property type="entry name" value="Cyt-b5"/>
    <property type="match status" value="1"/>
</dbReference>
<dbReference type="GO" id="GO:0016020">
    <property type="term" value="C:membrane"/>
    <property type="evidence" value="ECO:0007669"/>
    <property type="project" value="TreeGrafter"/>
</dbReference>
<organism evidence="3 4">
    <name type="scientific">Sungouiella intermedia</name>
    <dbReference type="NCBI Taxonomy" id="45354"/>
    <lineage>
        <taxon>Eukaryota</taxon>
        <taxon>Fungi</taxon>
        <taxon>Dikarya</taxon>
        <taxon>Ascomycota</taxon>
        <taxon>Saccharomycotina</taxon>
        <taxon>Pichiomycetes</taxon>
        <taxon>Metschnikowiaceae</taxon>
        <taxon>Sungouiella</taxon>
    </lineage>
</organism>
<dbReference type="SMART" id="SM01117">
    <property type="entry name" value="Cyt-b5"/>
    <property type="match status" value="1"/>
</dbReference>
<dbReference type="STRING" id="45354.A0A1L0C2U1"/>
<accession>A0A1L0C2U1</accession>
<protein>
    <submittedName>
        <fullName evidence="3">CIC11C00000005052</fullName>
    </submittedName>
</protein>
<dbReference type="InterPro" id="IPR050577">
    <property type="entry name" value="MAPR/NEUFC/NENF-like"/>
</dbReference>
<feature type="domain" description="Cytochrome b5 heme-binding" evidence="2">
    <location>
        <begin position="24"/>
        <end position="130"/>
    </location>
</feature>
<sequence>MAEQTENEFQIHNNNVSIETLPMYTRLQLARFNGVDKRQLYVGIRGYIYDVTDNTKSYGPGKAYHKLVGKDLSRLLALNRLQLKLDEPDKDDKEVTNTWYTGDLTEKQISVLEKWVLFFKKRYRIVGVIVEHHNKKALDG</sequence>
<dbReference type="SUPFAM" id="SSF55856">
    <property type="entry name" value="Cytochrome b5-like heme/steroid binding domain"/>
    <property type="match status" value="1"/>
</dbReference>
<dbReference type="GO" id="GO:0012505">
    <property type="term" value="C:endomembrane system"/>
    <property type="evidence" value="ECO:0007669"/>
    <property type="project" value="TreeGrafter"/>
</dbReference>
<dbReference type="Proteomes" id="UP000182334">
    <property type="component" value="Chromosome VII"/>
</dbReference>
<dbReference type="PANTHER" id="PTHR10281">
    <property type="entry name" value="MEMBRANE-ASSOCIATED PROGESTERONE RECEPTOR COMPONENT-RELATED"/>
    <property type="match status" value="1"/>
</dbReference>
<dbReference type="AlphaFoldDB" id="A0A1L0C2U1"/>
<dbReference type="PANTHER" id="PTHR10281:SF76">
    <property type="entry name" value="CALCUTTA CUP-RELATED"/>
    <property type="match status" value="1"/>
</dbReference>
<comment type="similarity">
    <text evidence="1">Belongs to the cytochrome b5 family. MAPR subfamily.</text>
</comment>
<dbReference type="InterPro" id="IPR036400">
    <property type="entry name" value="Cyt_B5-like_heme/steroid_sf"/>
</dbReference>
<evidence type="ECO:0000259" key="2">
    <source>
        <dbReference type="SMART" id="SM01117"/>
    </source>
</evidence>
<dbReference type="Gene3D" id="3.10.120.10">
    <property type="entry name" value="Cytochrome b5-like heme/steroid binding domain"/>
    <property type="match status" value="1"/>
</dbReference>
<evidence type="ECO:0000313" key="3">
    <source>
        <dbReference type="EMBL" id="SGZ57895.1"/>
    </source>
</evidence>
<dbReference type="EMBL" id="LT635762">
    <property type="protein sequence ID" value="SGZ57895.1"/>
    <property type="molecule type" value="Genomic_DNA"/>
</dbReference>
<evidence type="ECO:0000256" key="1">
    <source>
        <dbReference type="ARBA" id="ARBA00038357"/>
    </source>
</evidence>
<gene>
    <name evidence="3" type="ORF">SAMEA4029010_CIC11G00000005052</name>
</gene>
<dbReference type="InterPro" id="IPR001199">
    <property type="entry name" value="Cyt_B5-like_heme/steroid-bd"/>
</dbReference>
<name>A0A1L0C2U1_9ASCO</name>
<dbReference type="OrthoDB" id="899at2759"/>